<dbReference type="SUPFAM" id="SSF51197">
    <property type="entry name" value="Clavaminate synthase-like"/>
    <property type="match status" value="1"/>
</dbReference>
<dbReference type="Pfam" id="PF00857">
    <property type="entry name" value="Isochorismatase"/>
    <property type="match status" value="1"/>
</dbReference>
<feature type="compositionally biased region" description="Basic and acidic residues" evidence="2">
    <location>
        <begin position="434"/>
        <end position="446"/>
    </location>
</feature>
<dbReference type="Gene3D" id="2.60.120.590">
    <property type="entry name" value="Alpha-ketoglutarate-dependent dioxygenase AlkB-like"/>
    <property type="match status" value="1"/>
</dbReference>
<reference evidence="4" key="2">
    <citation type="submission" date="2023-05" db="EMBL/GenBank/DDBJ databases">
        <authorList>
            <consortium name="Lawrence Berkeley National Laboratory"/>
            <person name="Steindorff A."/>
            <person name="Hensen N."/>
            <person name="Bonometti L."/>
            <person name="Westerberg I."/>
            <person name="Brannstrom I.O."/>
            <person name="Guillou S."/>
            <person name="Cros-Aarteil S."/>
            <person name="Calhoun S."/>
            <person name="Haridas S."/>
            <person name="Kuo A."/>
            <person name="Mondo S."/>
            <person name="Pangilinan J."/>
            <person name="Riley R."/>
            <person name="Labutti K."/>
            <person name="Andreopoulos B."/>
            <person name="Lipzen A."/>
            <person name="Chen C."/>
            <person name="Yanf M."/>
            <person name="Daum C."/>
            <person name="Ng V."/>
            <person name="Clum A."/>
            <person name="Ohm R."/>
            <person name="Martin F."/>
            <person name="Silar P."/>
            <person name="Natvig D."/>
            <person name="Lalanne C."/>
            <person name="Gautier V."/>
            <person name="Ament-Velasquez S.L."/>
            <person name="Kruys A."/>
            <person name="Hutchinson M.I."/>
            <person name="Powell A.J."/>
            <person name="Barry K."/>
            <person name="Miller A.N."/>
            <person name="Grigoriev I.V."/>
            <person name="Debuchy R."/>
            <person name="Gladieux P."/>
            <person name="Thoren M.H."/>
            <person name="Johannesson H."/>
        </authorList>
    </citation>
    <scope>NUCLEOTIDE SEQUENCE</scope>
    <source>
        <strain evidence="4">PSN293</strain>
    </source>
</reference>
<feature type="region of interest" description="Disordered" evidence="2">
    <location>
        <begin position="696"/>
        <end position="725"/>
    </location>
</feature>
<dbReference type="EMBL" id="MU858091">
    <property type="protein sequence ID" value="KAK4214593.1"/>
    <property type="molecule type" value="Genomic_DNA"/>
</dbReference>
<dbReference type="Pfam" id="PF24470">
    <property type="entry name" value="Thiored_Isochorism"/>
    <property type="match status" value="1"/>
</dbReference>
<dbReference type="PANTHER" id="PTHR31212:SF5">
    <property type="entry name" value="ISOCHORISMATASE FAMILY PROTEIN FAMILY (AFU_ORTHOLOGUE AFUA_3G14500)"/>
    <property type="match status" value="1"/>
</dbReference>
<name>A0AAN6Y8G7_9PEZI</name>
<evidence type="ECO:0000256" key="1">
    <source>
        <dbReference type="ARBA" id="ARBA00006336"/>
    </source>
</evidence>
<comment type="similarity">
    <text evidence="1">Belongs to the isochorismatase family.</text>
</comment>
<organism evidence="4 5">
    <name type="scientific">Rhypophila decipiens</name>
    <dbReference type="NCBI Taxonomy" id="261697"/>
    <lineage>
        <taxon>Eukaryota</taxon>
        <taxon>Fungi</taxon>
        <taxon>Dikarya</taxon>
        <taxon>Ascomycota</taxon>
        <taxon>Pezizomycotina</taxon>
        <taxon>Sordariomycetes</taxon>
        <taxon>Sordariomycetidae</taxon>
        <taxon>Sordariales</taxon>
        <taxon>Naviculisporaceae</taxon>
        <taxon>Rhypophila</taxon>
    </lineage>
</organism>
<feature type="compositionally biased region" description="Low complexity" evidence="2">
    <location>
        <begin position="300"/>
        <end position="316"/>
    </location>
</feature>
<feature type="region of interest" description="Disordered" evidence="2">
    <location>
        <begin position="246"/>
        <end position="560"/>
    </location>
</feature>
<reference evidence="4" key="1">
    <citation type="journal article" date="2023" name="Mol. Phylogenet. Evol.">
        <title>Genome-scale phylogeny and comparative genomics of the fungal order Sordariales.</title>
        <authorList>
            <person name="Hensen N."/>
            <person name="Bonometti L."/>
            <person name="Westerberg I."/>
            <person name="Brannstrom I.O."/>
            <person name="Guillou S."/>
            <person name="Cros-Aarteil S."/>
            <person name="Calhoun S."/>
            <person name="Haridas S."/>
            <person name="Kuo A."/>
            <person name="Mondo S."/>
            <person name="Pangilinan J."/>
            <person name="Riley R."/>
            <person name="LaButti K."/>
            <person name="Andreopoulos B."/>
            <person name="Lipzen A."/>
            <person name="Chen C."/>
            <person name="Yan M."/>
            <person name="Daum C."/>
            <person name="Ng V."/>
            <person name="Clum A."/>
            <person name="Steindorff A."/>
            <person name="Ohm R.A."/>
            <person name="Martin F."/>
            <person name="Silar P."/>
            <person name="Natvig D.O."/>
            <person name="Lalanne C."/>
            <person name="Gautier V."/>
            <person name="Ament-Velasquez S.L."/>
            <person name="Kruys A."/>
            <person name="Hutchinson M.I."/>
            <person name="Powell A.J."/>
            <person name="Barry K."/>
            <person name="Miller A.N."/>
            <person name="Grigoriev I.V."/>
            <person name="Debuchy R."/>
            <person name="Gladieux P."/>
            <person name="Hiltunen Thoren M."/>
            <person name="Johannesson H."/>
        </authorList>
    </citation>
    <scope>NUCLEOTIDE SEQUENCE</scope>
    <source>
        <strain evidence="4">PSN293</strain>
    </source>
</reference>
<feature type="compositionally biased region" description="Low complexity" evidence="2">
    <location>
        <begin position="504"/>
        <end position="517"/>
    </location>
</feature>
<evidence type="ECO:0000313" key="4">
    <source>
        <dbReference type="EMBL" id="KAK4214593.1"/>
    </source>
</evidence>
<dbReference type="InterPro" id="IPR057088">
    <property type="entry name" value="GLRG_09195_Thiored"/>
</dbReference>
<evidence type="ECO:0000313" key="5">
    <source>
        <dbReference type="Proteomes" id="UP001301769"/>
    </source>
</evidence>
<sequence length="1086" mass="117555">MFNINLAAIPSIPTRKALIIIDLQNDFISPDAVLAVVEPEGFVSRTLDLARSFRSSGAGDVIWVRSEFQRHRPLTAEGDQIITSDLPQRPASNRPSARGRQPSSKVHDGALMEMDDESFLSVSQGTDKPICVRKGTKGAEFPAQVQEAIDSRDIVFTKTHYSAFAQQELVQMLRGRLVTEMFVCGSLTNIGIYATALDAGRHGYEMTLVEDCCGFRSEMRHINAVRQLMQLVGSEAMTAETIMEKLQPTKPKVTANPKPPPPPETPPKGQETGSENTSERGSGAGQKSPVRPQLAAQLESQVPSSMSSSTCTPISTGLSPSLSKVSLNRDDESPAATSPPRPAPEQVSEPVSQVHMQGQEQGESAGTEGAVQTVVKDSDRPSTAEPACNSRPSFWVDSSAPLEADSDPESDTSSPDFDRLVGESRYRGSAAAEMRSRMSRAADVHVRPSTSYSPRSGRHGVTGTTATQRPASGGQDSSPAAPERTPTRIAVRTRLPLKNKLVGSHRSTASSSSSSSRSSKETQGDQQPAPRTATATPPKSPNMADQDRQDEGPSPIFTKPICEGDTTIILNALSPSLASTAFDRLLAEVSWAGMSRMGGEVPRRIAVQGEVDDQGNMPVYRHPADESPPLLPFSPTVQAIKQEIEKHLGHPLNHVLIQHYRSGNDYISEHSDKTLDIVPGSFIANVSLGAERTMVFRTKRPPKPDDTQSTPAQGGPRKTERAPLPHNSLCRMGLLTNKRWLHAIRQDKRLDKEKSQPELSHSGQRISLTFRQIGTFLDCTQTKIWGQGAVSKSQSSPGDVLNGQEHPKTVKMLQAFGAENNNPDFVWDEKYGTGFDVLHMGSPKRFSSGGDSIQNLRVRIALAELGVGGCASGSVEGDTVRFEDNDPSRAVIDGHENVLRYLDAVYGVGRRYDQLSFAEVARRFVRLQGALDVLPVWRAAKNSLENVVVEEEERVRKLDKMKGFKAALVQWEGFAKESATAAAAAAAASEPAFYIAGGDKPSPADFALWPVLDDIVRFCGEGAFDIALDKAQAQPQTKNLSPASKAKQQAKDSGSYLARYYKTFGERSAVRKVVAVEGGPGIDAKT</sequence>
<gene>
    <name evidence="4" type="ORF">QBC37DRAFT_147183</name>
</gene>
<feature type="compositionally biased region" description="Basic and acidic residues" evidence="2">
    <location>
        <begin position="416"/>
        <end position="426"/>
    </location>
</feature>
<keyword evidence="4" id="KW-0560">Oxidoreductase</keyword>
<feature type="compositionally biased region" description="Polar residues" evidence="2">
    <location>
        <begin position="317"/>
        <end position="326"/>
    </location>
</feature>
<dbReference type="PANTHER" id="PTHR31212">
    <property type="entry name" value="ALPHA-KETOGLUTARATE-DEPENDENT DIOXYGENASE ALKB HOMOLOG 3"/>
    <property type="match status" value="1"/>
</dbReference>
<dbReference type="InterPro" id="IPR036380">
    <property type="entry name" value="Isochorismatase-like_sf"/>
</dbReference>
<feature type="compositionally biased region" description="Low complexity" evidence="2">
    <location>
        <begin position="528"/>
        <end position="537"/>
    </location>
</feature>
<dbReference type="InterPro" id="IPR037151">
    <property type="entry name" value="AlkB-like_sf"/>
</dbReference>
<feature type="compositionally biased region" description="Polar residues" evidence="2">
    <location>
        <begin position="349"/>
        <end position="364"/>
    </location>
</feature>
<proteinExistence type="inferred from homology"/>
<dbReference type="AlphaFoldDB" id="A0AAN6Y8G7"/>
<dbReference type="GO" id="GO:0051213">
    <property type="term" value="F:dioxygenase activity"/>
    <property type="evidence" value="ECO:0007669"/>
    <property type="project" value="UniProtKB-KW"/>
</dbReference>
<evidence type="ECO:0000256" key="2">
    <source>
        <dbReference type="SAM" id="MobiDB-lite"/>
    </source>
</evidence>
<dbReference type="Pfam" id="PF13532">
    <property type="entry name" value="2OG-FeII_Oxy_2"/>
    <property type="match status" value="1"/>
</dbReference>
<dbReference type="SUPFAM" id="SSF52499">
    <property type="entry name" value="Isochorismatase-like hydrolases"/>
    <property type="match status" value="1"/>
</dbReference>
<dbReference type="InterPro" id="IPR027450">
    <property type="entry name" value="AlkB-like"/>
</dbReference>
<dbReference type="Proteomes" id="UP001301769">
    <property type="component" value="Unassembled WGS sequence"/>
</dbReference>
<dbReference type="CDD" id="cd00431">
    <property type="entry name" value="cysteine_hydrolases"/>
    <property type="match status" value="1"/>
</dbReference>
<accession>A0AAN6Y8G7</accession>
<dbReference type="GO" id="GO:0006307">
    <property type="term" value="P:DNA alkylation repair"/>
    <property type="evidence" value="ECO:0007669"/>
    <property type="project" value="InterPro"/>
</dbReference>
<keyword evidence="5" id="KW-1185">Reference proteome</keyword>
<dbReference type="InterPro" id="IPR032854">
    <property type="entry name" value="ALKBH3"/>
</dbReference>
<evidence type="ECO:0000259" key="3">
    <source>
        <dbReference type="PROSITE" id="PS51471"/>
    </source>
</evidence>
<feature type="compositionally biased region" description="Polar residues" evidence="2">
    <location>
        <begin position="271"/>
        <end position="280"/>
    </location>
</feature>
<feature type="compositionally biased region" description="Polar residues" evidence="2">
    <location>
        <begin position="462"/>
        <end position="478"/>
    </location>
</feature>
<feature type="region of interest" description="Disordered" evidence="2">
    <location>
        <begin position="76"/>
        <end position="105"/>
    </location>
</feature>
<dbReference type="InterPro" id="IPR005123">
    <property type="entry name" value="Oxoglu/Fe-dep_dioxygenase_dom"/>
</dbReference>
<feature type="domain" description="Fe2OG dioxygenase" evidence="3">
    <location>
        <begin position="651"/>
        <end position="774"/>
    </location>
</feature>
<feature type="compositionally biased region" description="Pro residues" evidence="2">
    <location>
        <begin position="257"/>
        <end position="266"/>
    </location>
</feature>
<dbReference type="InterPro" id="IPR000868">
    <property type="entry name" value="Isochorismatase-like_dom"/>
</dbReference>
<dbReference type="PROSITE" id="PS51471">
    <property type="entry name" value="FE2OG_OXY"/>
    <property type="match status" value="1"/>
</dbReference>
<keyword evidence="4" id="KW-0223">Dioxygenase</keyword>
<dbReference type="Gene3D" id="3.40.50.850">
    <property type="entry name" value="Isochorismatase-like"/>
    <property type="match status" value="1"/>
</dbReference>
<comment type="caution">
    <text evidence="4">The sequence shown here is derived from an EMBL/GenBank/DDBJ whole genome shotgun (WGS) entry which is preliminary data.</text>
</comment>
<protein>
    <submittedName>
        <fullName evidence="4">Alpha-ketoglutarate-dependent dioxygenase alkB 2</fullName>
    </submittedName>
</protein>
<feature type="compositionally biased region" description="Polar residues" evidence="2">
    <location>
        <begin position="81"/>
        <end position="95"/>
    </location>
</feature>